<evidence type="ECO:0000313" key="2">
    <source>
        <dbReference type="EMBL" id="PIL24653.1"/>
    </source>
</evidence>
<proteinExistence type="predicted"/>
<dbReference type="Proteomes" id="UP000230002">
    <property type="component" value="Unassembled WGS sequence"/>
</dbReference>
<organism evidence="2 3">
    <name type="scientific">Ganoderma sinense ZZ0214-1</name>
    <dbReference type="NCBI Taxonomy" id="1077348"/>
    <lineage>
        <taxon>Eukaryota</taxon>
        <taxon>Fungi</taxon>
        <taxon>Dikarya</taxon>
        <taxon>Basidiomycota</taxon>
        <taxon>Agaricomycotina</taxon>
        <taxon>Agaricomycetes</taxon>
        <taxon>Polyporales</taxon>
        <taxon>Polyporaceae</taxon>
        <taxon>Ganoderma</taxon>
    </lineage>
</organism>
<dbReference type="InterPro" id="IPR002347">
    <property type="entry name" value="SDR_fam"/>
</dbReference>
<protein>
    <submittedName>
        <fullName evidence="2">Uncharacterized protein</fullName>
    </submittedName>
</protein>
<evidence type="ECO:0000313" key="3">
    <source>
        <dbReference type="Proteomes" id="UP000230002"/>
    </source>
</evidence>
<dbReference type="Pfam" id="PF00106">
    <property type="entry name" value="adh_short"/>
    <property type="match status" value="1"/>
</dbReference>
<reference evidence="2 3" key="1">
    <citation type="journal article" date="2015" name="Sci. Rep.">
        <title>Chromosome-level genome map provides insights into diverse defense mechanisms in the medicinal fungus Ganoderma sinense.</title>
        <authorList>
            <person name="Zhu Y."/>
            <person name="Xu J."/>
            <person name="Sun C."/>
            <person name="Zhou S."/>
            <person name="Xu H."/>
            <person name="Nelson D.R."/>
            <person name="Qian J."/>
            <person name="Song J."/>
            <person name="Luo H."/>
            <person name="Xiang L."/>
            <person name="Li Y."/>
            <person name="Xu Z."/>
            <person name="Ji A."/>
            <person name="Wang L."/>
            <person name="Lu S."/>
            <person name="Hayward A."/>
            <person name="Sun W."/>
            <person name="Li X."/>
            <person name="Schwartz D.C."/>
            <person name="Wang Y."/>
            <person name="Chen S."/>
        </authorList>
    </citation>
    <scope>NUCLEOTIDE SEQUENCE [LARGE SCALE GENOMIC DNA]</scope>
    <source>
        <strain evidence="2 3">ZZ0214-1</strain>
    </source>
</reference>
<keyword evidence="3" id="KW-1185">Reference proteome</keyword>
<name>A0A2G8RT30_9APHY</name>
<evidence type="ECO:0000256" key="1">
    <source>
        <dbReference type="ARBA" id="ARBA00023002"/>
    </source>
</evidence>
<dbReference type="PANTHER" id="PTHR43157:SF31">
    <property type="entry name" value="PHOSPHATIDYLINOSITOL-GLYCAN BIOSYNTHESIS CLASS F PROTEIN"/>
    <property type="match status" value="1"/>
</dbReference>
<dbReference type="OrthoDB" id="191139at2759"/>
<dbReference type="InterPro" id="IPR036291">
    <property type="entry name" value="NAD(P)-bd_dom_sf"/>
</dbReference>
<dbReference type="EMBL" id="AYKW01000056">
    <property type="protein sequence ID" value="PIL24653.1"/>
    <property type="molecule type" value="Genomic_DNA"/>
</dbReference>
<dbReference type="STRING" id="1077348.A0A2G8RT30"/>
<dbReference type="PANTHER" id="PTHR43157">
    <property type="entry name" value="PHOSPHATIDYLINOSITOL-GLYCAN BIOSYNTHESIS CLASS F PROTEIN-RELATED"/>
    <property type="match status" value="1"/>
</dbReference>
<dbReference type="GO" id="GO:0016491">
    <property type="term" value="F:oxidoreductase activity"/>
    <property type="evidence" value="ECO:0007669"/>
    <property type="project" value="UniProtKB-KW"/>
</dbReference>
<keyword evidence="1" id="KW-0560">Oxidoreductase</keyword>
<dbReference type="SUPFAM" id="SSF51735">
    <property type="entry name" value="NAD(P)-binding Rossmann-fold domains"/>
    <property type="match status" value="1"/>
</dbReference>
<comment type="caution">
    <text evidence="2">The sequence shown here is derived from an EMBL/GenBank/DDBJ whole genome shotgun (WGS) entry which is preliminary data.</text>
</comment>
<dbReference type="PRINTS" id="PR00081">
    <property type="entry name" value="GDHRDH"/>
</dbReference>
<accession>A0A2G8RT30</accession>
<gene>
    <name evidence="2" type="ORF">GSI_12537</name>
</gene>
<sequence length="320" mass="35269">MEALCFNIKGQMKLLQQSLLPPKPTFSPTQIPDLSGKVMLVTGGNTGVGYEIIKELLKHDARVYMAARSEDKARGAIEKLKEETGKEAHYVQLDLSSTASVRKAAEGFLAKEDALHTLFNNAGVMWCPVKDATADGYDMQFGTNVVGHFLLTQLLLPALLKGKESSGDGHARVITTSSPYAYIGHLDFDTFKDGPARQRMSTEALYQQSKLADIIVSFELARRYGPQGIVSVTLHPGILKTDLLRHTNFVKRAALESVYYPPAMGALTPLYAGTMPEGLKLNGKYLIPWAREAEVFNKEAYDVGLGTKLWEWLSEQVKTS</sequence>
<dbReference type="Gene3D" id="3.40.50.720">
    <property type="entry name" value="NAD(P)-binding Rossmann-like Domain"/>
    <property type="match status" value="1"/>
</dbReference>
<dbReference type="AlphaFoldDB" id="A0A2G8RT30"/>